<evidence type="ECO:0000256" key="2">
    <source>
        <dbReference type="ARBA" id="ARBA00022771"/>
    </source>
</evidence>
<feature type="domain" description="PHD-type" evidence="4">
    <location>
        <begin position="8"/>
        <end position="35"/>
    </location>
</feature>
<dbReference type="EMBL" id="JH431480">
    <property type="status" value="NOT_ANNOTATED_CDS"/>
    <property type="molecule type" value="Genomic_DNA"/>
</dbReference>
<keyword evidence="3" id="KW-0862">Zinc</keyword>
<evidence type="ECO:0000256" key="3">
    <source>
        <dbReference type="ARBA" id="ARBA00022833"/>
    </source>
</evidence>
<dbReference type="AlphaFoldDB" id="T1ITE2"/>
<proteinExistence type="predicted"/>
<sequence>MTYERVICYCRKKKRKHQLVKCSNCNESFHKNCLIEKGLSFEEITGPKAVSYSDTKMCRNSLGAIATQKSVEIAAALN</sequence>
<protein>
    <recommendedName>
        <fullName evidence="4">PHD-type domain-containing protein</fullName>
    </recommendedName>
</protein>
<dbReference type="Gene3D" id="3.30.40.10">
    <property type="entry name" value="Zinc/RING finger domain, C3HC4 (zinc finger)"/>
    <property type="match status" value="1"/>
</dbReference>
<dbReference type="Proteomes" id="UP000014500">
    <property type="component" value="Unassembled WGS sequence"/>
</dbReference>
<keyword evidence="6" id="KW-1185">Reference proteome</keyword>
<accession>T1ITE2</accession>
<organism evidence="5 6">
    <name type="scientific">Strigamia maritima</name>
    <name type="common">European centipede</name>
    <name type="synonym">Geophilus maritimus</name>
    <dbReference type="NCBI Taxonomy" id="126957"/>
    <lineage>
        <taxon>Eukaryota</taxon>
        <taxon>Metazoa</taxon>
        <taxon>Ecdysozoa</taxon>
        <taxon>Arthropoda</taxon>
        <taxon>Myriapoda</taxon>
        <taxon>Chilopoda</taxon>
        <taxon>Pleurostigmophora</taxon>
        <taxon>Geophilomorpha</taxon>
        <taxon>Linotaeniidae</taxon>
        <taxon>Strigamia</taxon>
    </lineage>
</organism>
<keyword evidence="1" id="KW-0479">Metal-binding</keyword>
<dbReference type="Pfam" id="PF00628">
    <property type="entry name" value="PHD"/>
    <property type="match status" value="1"/>
</dbReference>
<dbReference type="HOGENOM" id="CLU_2625117_0_0_1"/>
<evidence type="ECO:0000313" key="5">
    <source>
        <dbReference type="EnsemblMetazoa" id="SMAR004388-PA"/>
    </source>
</evidence>
<dbReference type="InterPro" id="IPR011011">
    <property type="entry name" value="Znf_FYVE_PHD"/>
</dbReference>
<reference evidence="6" key="1">
    <citation type="submission" date="2011-05" db="EMBL/GenBank/DDBJ databases">
        <authorList>
            <person name="Richards S.R."/>
            <person name="Qu J."/>
            <person name="Jiang H."/>
            <person name="Jhangiani S.N."/>
            <person name="Agravi P."/>
            <person name="Goodspeed R."/>
            <person name="Gross S."/>
            <person name="Mandapat C."/>
            <person name="Jackson L."/>
            <person name="Mathew T."/>
            <person name="Pu L."/>
            <person name="Thornton R."/>
            <person name="Saada N."/>
            <person name="Wilczek-Boney K.B."/>
            <person name="Lee S."/>
            <person name="Kovar C."/>
            <person name="Wu Y."/>
            <person name="Scherer S.E."/>
            <person name="Worley K.C."/>
            <person name="Muzny D.M."/>
            <person name="Gibbs R."/>
        </authorList>
    </citation>
    <scope>NUCLEOTIDE SEQUENCE</scope>
    <source>
        <strain evidence="6">Brora</strain>
    </source>
</reference>
<keyword evidence="2" id="KW-0863">Zinc-finger</keyword>
<reference evidence="5" key="2">
    <citation type="submission" date="2015-02" db="UniProtKB">
        <authorList>
            <consortium name="EnsemblMetazoa"/>
        </authorList>
    </citation>
    <scope>IDENTIFICATION</scope>
</reference>
<evidence type="ECO:0000259" key="4">
    <source>
        <dbReference type="Pfam" id="PF00628"/>
    </source>
</evidence>
<dbReference type="EnsemblMetazoa" id="SMAR004388-RA">
    <property type="protein sequence ID" value="SMAR004388-PA"/>
    <property type="gene ID" value="SMAR004388"/>
</dbReference>
<dbReference type="InterPro" id="IPR019787">
    <property type="entry name" value="Znf_PHD-finger"/>
</dbReference>
<dbReference type="InterPro" id="IPR013083">
    <property type="entry name" value="Znf_RING/FYVE/PHD"/>
</dbReference>
<evidence type="ECO:0000256" key="1">
    <source>
        <dbReference type="ARBA" id="ARBA00022723"/>
    </source>
</evidence>
<dbReference type="SUPFAM" id="SSF57903">
    <property type="entry name" value="FYVE/PHD zinc finger"/>
    <property type="match status" value="1"/>
</dbReference>
<dbReference type="GO" id="GO:0008270">
    <property type="term" value="F:zinc ion binding"/>
    <property type="evidence" value="ECO:0007669"/>
    <property type="project" value="UniProtKB-KW"/>
</dbReference>
<evidence type="ECO:0000313" key="6">
    <source>
        <dbReference type="Proteomes" id="UP000014500"/>
    </source>
</evidence>
<name>T1ITE2_STRMM</name>